<organism evidence="1 2">
    <name type="scientific">Thiocapsa roseopersicina</name>
    <dbReference type="NCBI Taxonomy" id="1058"/>
    <lineage>
        <taxon>Bacteria</taxon>
        <taxon>Pseudomonadati</taxon>
        <taxon>Pseudomonadota</taxon>
        <taxon>Gammaproteobacteria</taxon>
        <taxon>Chromatiales</taxon>
        <taxon>Chromatiaceae</taxon>
        <taxon>Thiocapsa</taxon>
    </lineage>
</organism>
<reference evidence="2" key="1">
    <citation type="submission" date="2016-10" db="EMBL/GenBank/DDBJ databases">
        <authorList>
            <person name="Varghese N."/>
            <person name="Submissions S."/>
        </authorList>
    </citation>
    <scope>NUCLEOTIDE SEQUENCE [LARGE SCALE GENOMIC DNA]</scope>
    <source>
        <strain evidence="2">DSM 217</strain>
    </source>
</reference>
<dbReference type="Proteomes" id="UP000198816">
    <property type="component" value="Unassembled WGS sequence"/>
</dbReference>
<sequence>MSETETKKNELTAAIGLRLRAERHRRRLSLSQLAARTDGAISKSCISNYEHGIRRLGRALGDVTPTTSYVSTTTTPLSDAERTLLARYRASNVRRQARILAAAESEATRSQGQCAHAA</sequence>
<dbReference type="GO" id="GO:0003677">
    <property type="term" value="F:DNA binding"/>
    <property type="evidence" value="ECO:0007669"/>
    <property type="project" value="InterPro"/>
</dbReference>
<dbReference type="EMBL" id="FNNZ01000035">
    <property type="protein sequence ID" value="SDX54472.1"/>
    <property type="molecule type" value="Genomic_DNA"/>
</dbReference>
<evidence type="ECO:0000313" key="1">
    <source>
        <dbReference type="EMBL" id="SDX54472.1"/>
    </source>
</evidence>
<dbReference type="InterPro" id="IPR010982">
    <property type="entry name" value="Lambda_DNA-bd_dom_sf"/>
</dbReference>
<evidence type="ECO:0000313" key="2">
    <source>
        <dbReference type="Proteomes" id="UP000198816"/>
    </source>
</evidence>
<protein>
    <submittedName>
        <fullName evidence="1">Uncharacterized protein</fullName>
    </submittedName>
</protein>
<name>A0A1H3CJN6_THIRO</name>
<dbReference type="RefSeq" id="WP_093037726.1">
    <property type="nucleotide sequence ID" value="NZ_FNNZ01000035.1"/>
</dbReference>
<keyword evidence="2" id="KW-1185">Reference proteome</keyword>
<dbReference type="Gene3D" id="1.10.260.40">
    <property type="entry name" value="lambda repressor-like DNA-binding domains"/>
    <property type="match status" value="1"/>
</dbReference>
<dbReference type="OrthoDB" id="9791537at2"/>
<gene>
    <name evidence="1" type="ORF">SAMN05421783_1358</name>
</gene>
<dbReference type="STRING" id="1058.SAMN05421783_1358"/>
<proteinExistence type="predicted"/>
<dbReference type="AlphaFoldDB" id="A0A1H3CJN6"/>
<accession>A0A1H3CJN6</accession>
<dbReference type="SUPFAM" id="SSF47413">
    <property type="entry name" value="lambda repressor-like DNA-binding domains"/>
    <property type="match status" value="1"/>
</dbReference>